<evidence type="ECO:0000313" key="3">
    <source>
        <dbReference type="Proteomes" id="UP000545507"/>
    </source>
</evidence>
<gene>
    <name evidence="2" type="ORF">F3K02_15105</name>
</gene>
<sequence length="136" mass="15097">MQSLRTFVLLSVVSLTLLSGCLATIDLTSESSPLDDADRDVARRIGHLTEEICVVTTQRGDTPVGTKVKLANKVAVRRLYASGPHWFKAEVSGQRAWDDIYWNRFSDALVCGASEWAKKPESTTLVFKEVIGSQRR</sequence>
<reference evidence="2 3" key="1">
    <citation type="submission" date="2019-09" db="EMBL/GenBank/DDBJ databases">
        <title>Hydrogenophaga aromatica sp. nov., isolated from a para-xylene-degrading enrichment culture.</title>
        <authorList>
            <person name="Tancsics A."/>
            <person name="Banerjee S."/>
        </authorList>
    </citation>
    <scope>NUCLEOTIDE SEQUENCE [LARGE SCALE GENOMIC DNA]</scope>
    <source>
        <strain evidence="2 3">D2P1</strain>
    </source>
</reference>
<dbReference type="AlphaFoldDB" id="A0A7Y8GYB9"/>
<organism evidence="2 3">
    <name type="scientific">Hydrogenophaga aromaticivorans</name>
    <dbReference type="NCBI Taxonomy" id="2610898"/>
    <lineage>
        <taxon>Bacteria</taxon>
        <taxon>Pseudomonadati</taxon>
        <taxon>Pseudomonadota</taxon>
        <taxon>Betaproteobacteria</taxon>
        <taxon>Burkholderiales</taxon>
        <taxon>Comamonadaceae</taxon>
        <taxon>Hydrogenophaga</taxon>
    </lineage>
</organism>
<protein>
    <recommendedName>
        <fullName evidence="4">Lipoprotein</fullName>
    </recommendedName>
</protein>
<dbReference type="Proteomes" id="UP000545507">
    <property type="component" value="Unassembled WGS sequence"/>
</dbReference>
<proteinExistence type="predicted"/>
<name>A0A7Y8GYB9_9BURK</name>
<evidence type="ECO:0000313" key="2">
    <source>
        <dbReference type="EMBL" id="NWF46568.1"/>
    </source>
</evidence>
<accession>A0A7Y8GYB9</accession>
<dbReference type="RefSeq" id="WP_177136471.1">
    <property type="nucleotide sequence ID" value="NZ_VYGV01000013.1"/>
</dbReference>
<evidence type="ECO:0000256" key="1">
    <source>
        <dbReference type="SAM" id="SignalP"/>
    </source>
</evidence>
<feature type="signal peptide" evidence="1">
    <location>
        <begin position="1"/>
        <end position="23"/>
    </location>
</feature>
<keyword evidence="3" id="KW-1185">Reference proteome</keyword>
<dbReference type="PROSITE" id="PS51257">
    <property type="entry name" value="PROKAR_LIPOPROTEIN"/>
    <property type="match status" value="1"/>
</dbReference>
<keyword evidence="1" id="KW-0732">Signal</keyword>
<comment type="caution">
    <text evidence="2">The sequence shown here is derived from an EMBL/GenBank/DDBJ whole genome shotgun (WGS) entry which is preliminary data.</text>
</comment>
<dbReference type="EMBL" id="VYGV01000013">
    <property type="protein sequence ID" value="NWF46568.1"/>
    <property type="molecule type" value="Genomic_DNA"/>
</dbReference>
<evidence type="ECO:0008006" key="4">
    <source>
        <dbReference type="Google" id="ProtNLM"/>
    </source>
</evidence>
<feature type="chain" id="PRO_5031308768" description="Lipoprotein" evidence="1">
    <location>
        <begin position="24"/>
        <end position="136"/>
    </location>
</feature>